<sequence>MFTKRTLFSLLTFVPVLLFLVYVGFRLFGHGYLIFTDITEPTDLANLYQRYIYTFSNDIGESLAEKQRIPLFAFIYGTFNILHLTSSAYVPLKIIILLAIAAISYIWAFISLAKSNSKEQNMNVVFLAAVISGIYYIANYWATNRIVHFHLFFSTATIPIAFALMYKYFFTETGDFKHLLYLTLTLAMFTATPHTVLFEMLIIAVMTTVYLASPNRAARKLFELGGFAILYIATNMYWLLPFLAIKSNPDAIPSVDIVATLNKNNQLINAIRLMGYWLVETKDYFYGNGIVNIVQAIMAFVPFLLLLGYFIATRTRKLTAIMAVLFVVGVVLASATPLSNVIYTYLMFYSPLKSVGWIFREYEKFGIFIAFLYSLGLGLLITETFHKRKIAVPVMIVGFVLLGMQLFYFDKIVKTLYAPVNIPDSYFSTNQLLSEDKSEANIAWYPNGTQPNWLNHKEVRYYFTNMVSKKPSITTRSDLMYLLEYILDRENVDDVNVGKALNIVGVKYLIIRTDDKSVPAEEIQTLNQSLQEQPDLETVASDKILTIYRNKFFSGLAKIYTQKLVSNAGMSTFKKLDDLNINTNNTMVEFTDSPSDDLELPETYYIEKDQVSDVNMNRYHNEITFPAENVPYIENGRADKWRKASLKNLNHAEFTFFFKRLGINVDQFDYNKGVVSAREGWEAMDKNKIGTRYNLTVSHRQNVELADNVLVYKKLAEDNNSEWNIVQTGIVGTNKSNTIGIHFKTNIPANLQPHYKLASYDERGDLQRISFLYADENNTVDQIVKLPESAATFDFSIWALSQKDNPYDYMLKDFRITDETSNAKPISLEFEAKASCTKDCKVVARVLKSSRGGKLGIQVNDKYTEILTKDETGDTFVWLPLDITVDVTRRAKVTLLNIDGFNSVNAIAVLSEQEFETLSVTPTAGTVSDTQPNTVKTQQVNPTEYLVTTGITDKPFVLSFAKPYSQGWVLNGQKAQIANGFVNGWLIEKPVTQLKIEFEPQKYFYYGVVISGFGVVLTLALLLKNKLKQMAS</sequence>
<feature type="transmembrane region" description="Helical" evidence="1">
    <location>
        <begin position="181"/>
        <end position="212"/>
    </location>
</feature>
<proteinExistence type="predicted"/>
<accession>A0A0G1T941</accession>
<dbReference type="EMBL" id="LCNH01000016">
    <property type="protein sequence ID" value="KKU50703.1"/>
    <property type="molecule type" value="Genomic_DNA"/>
</dbReference>
<feature type="transmembrane region" description="Helical" evidence="1">
    <location>
        <begin position="69"/>
        <end position="85"/>
    </location>
</feature>
<feature type="transmembrane region" description="Helical" evidence="1">
    <location>
        <begin position="284"/>
        <end position="311"/>
    </location>
</feature>
<dbReference type="AlphaFoldDB" id="A0A0G1T941"/>
<feature type="transmembrane region" description="Helical" evidence="1">
    <location>
        <begin position="224"/>
        <end position="245"/>
    </location>
</feature>
<keyword evidence="1" id="KW-1133">Transmembrane helix</keyword>
<keyword evidence="1" id="KW-0472">Membrane</keyword>
<evidence type="ECO:0000313" key="3">
    <source>
        <dbReference type="Proteomes" id="UP000034873"/>
    </source>
</evidence>
<reference evidence="2 3" key="1">
    <citation type="journal article" date="2015" name="Nature">
        <title>rRNA introns, odd ribosomes, and small enigmatic genomes across a large radiation of phyla.</title>
        <authorList>
            <person name="Brown C.T."/>
            <person name="Hug L.A."/>
            <person name="Thomas B.C."/>
            <person name="Sharon I."/>
            <person name="Castelle C.J."/>
            <person name="Singh A."/>
            <person name="Wilkins M.J."/>
            <person name="Williams K.H."/>
            <person name="Banfield J.F."/>
        </authorList>
    </citation>
    <scope>NUCLEOTIDE SEQUENCE [LARGE SCALE GENOMIC DNA]</scope>
</reference>
<feature type="transmembrane region" description="Helical" evidence="1">
    <location>
        <begin position="7"/>
        <end position="25"/>
    </location>
</feature>
<feature type="transmembrane region" description="Helical" evidence="1">
    <location>
        <begin position="149"/>
        <end position="169"/>
    </location>
</feature>
<evidence type="ECO:0000313" key="2">
    <source>
        <dbReference type="EMBL" id="KKU50703.1"/>
    </source>
</evidence>
<evidence type="ECO:0000256" key="1">
    <source>
        <dbReference type="SAM" id="Phobius"/>
    </source>
</evidence>
<evidence type="ECO:0008006" key="4">
    <source>
        <dbReference type="Google" id="ProtNLM"/>
    </source>
</evidence>
<feature type="transmembrane region" description="Helical" evidence="1">
    <location>
        <begin position="1003"/>
        <end position="1023"/>
    </location>
</feature>
<gene>
    <name evidence="2" type="ORF">UX73_C0016G0002</name>
</gene>
<feature type="transmembrane region" description="Helical" evidence="1">
    <location>
        <begin position="390"/>
        <end position="409"/>
    </location>
</feature>
<feature type="transmembrane region" description="Helical" evidence="1">
    <location>
        <begin position="323"/>
        <end position="345"/>
    </location>
</feature>
<keyword evidence="1" id="KW-0812">Transmembrane</keyword>
<organism evidence="2 3">
    <name type="scientific">candidate division WWE3 bacterium GW2011_GWC1_47_10</name>
    <dbReference type="NCBI Taxonomy" id="1619122"/>
    <lineage>
        <taxon>Bacteria</taxon>
        <taxon>Katanobacteria</taxon>
    </lineage>
</organism>
<feature type="transmembrane region" description="Helical" evidence="1">
    <location>
        <begin position="122"/>
        <end position="142"/>
    </location>
</feature>
<dbReference type="STRING" id="1619122.UX73_C0016G0002"/>
<name>A0A0G1T941_UNCKA</name>
<protein>
    <recommendedName>
        <fullName evidence="4">Membrane protein 6-pyruvoyl-tetrahydropterin synthase-related domain-containing protein</fullName>
    </recommendedName>
</protein>
<feature type="transmembrane region" description="Helical" evidence="1">
    <location>
        <begin position="365"/>
        <end position="383"/>
    </location>
</feature>
<dbReference type="Proteomes" id="UP000034873">
    <property type="component" value="Unassembled WGS sequence"/>
</dbReference>
<feature type="transmembrane region" description="Helical" evidence="1">
    <location>
        <begin position="92"/>
        <end position="110"/>
    </location>
</feature>
<comment type="caution">
    <text evidence="2">The sequence shown here is derived from an EMBL/GenBank/DDBJ whole genome shotgun (WGS) entry which is preliminary data.</text>
</comment>